<dbReference type="Proteomes" id="UP000069902">
    <property type="component" value="Chromosome cPNK"/>
</dbReference>
<gene>
    <name evidence="1" type="primary">sycd1</name>
    <name evidence="1" type="ORF">PNK_0146</name>
</gene>
<dbReference type="PRINTS" id="PR01595">
    <property type="entry name" value="SYCDCHAPRONE"/>
</dbReference>
<dbReference type="SUPFAM" id="SSF48452">
    <property type="entry name" value="TPR-like"/>
    <property type="match status" value="1"/>
</dbReference>
<dbReference type="STRING" id="389348.PNK_0146"/>
<protein>
    <submittedName>
        <fullName evidence="1">Putative type III secretion chaperone SycD/LcrH</fullName>
    </submittedName>
</protein>
<dbReference type="InterPro" id="IPR005415">
    <property type="entry name" value="T3SS_Ca_resp_chp_LcrH/SycD"/>
</dbReference>
<evidence type="ECO:0000313" key="2">
    <source>
        <dbReference type="Proteomes" id="UP000069902"/>
    </source>
</evidence>
<accession>A0A0U5J7Q8</accession>
<dbReference type="InParanoid" id="A0A0U5J7Q8"/>
<name>A0A0U5J7Q8_9BACT</name>
<dbReference type="InterPro" id="IPR011990">
    <property type="entry name" value="TPR-like_helical_dom_sf"/>
</dbReference>
<dbReference type="RefSeq" id="WP_059059676.1">
    <property type="nucleotide sequence ID" value="NZ_LN879502.1"/>
</dbReference>
<reference evidence="2" key="1">
    <citation type="submission" date="2015-09" db="EMBL/GenBank/DDBJ databases">
        <authorList>
            <person name="Bertelli C."/>
        </authorList>
    </citation>
    <scope>NUCLEOTIDE SEQUENCE [LARGE SCALE GENOMIC DNA]</scope>
    <source>
        <strain evidence="2">KNic</strain>
    </source>
</reference>
<organism evidence="1 2">
    <name type="scientific">Candidatus Protochlamydia naegleriophila</name>
    <dbReference type="NCBI Taxonomy" id="389348"/>
    <lineage>
        <taxon>Bacteria</taxon>
        <taxon>Pseudomonadati</taxon>
        <taxon>Chlamydiota</taxon>
        <taxon>Chlamydiia</taxon>
        <taxon>Parachlamydiales</taxon>
        <taxon>Parachlamydiaceae</taxon>
        <taxon>Candidatus Protochlamydia</taxon>
    </lineage>
</organism>
<dbReference type="KEGG" id="pnl:PNK_0146"/>
<evidence type="ECO:0000313" key="1">
    <source>
        <dbReference type="EMBL" id="CUI15784.1"/>
    </source>
</evidence>
<dbReference type="AlphaFoldDB" id="A0A0U5J7Q8"/>
<dbReference type="EMBL" id="LN879502">
    <property type="protein sequence ID" value="CUI15784.1"/>
    <property type="molecule type" value="Genomic_DNA"/>
</dbReference>
<dbReference type="PATRIC" id="fig|389348.3.peg.170"/>
<keyword evidence="2" id="KW-1185">Reference proteome</keyword>
<sequence length="183" mass="20620">MSKIKKTSQFKTLSDKSEKEESALDKGNLIAQCIQKNVINLETLNLTPEDIKKLYEKAYQFYSAGKYKEAKALFATVLAFGQTDFNFIYGFATTCFMLKEYGLAAESYLQSSLVEPANPFPYFYAADCYLQQADLESARLALGMVIQRSVTAEYQELKNRAQLTLDALTASQNSRKIDGYRGT</sequence>
<dbReference type="Gene3D" id="1.25.40.10">
    <property type="entry name" value="Tetratricopeptide repeat domain"/>
    <property type="match status" value="1"/>
</dbReference>
<proteinExistence type="predicted"/>